<dbReference type="AlphaFoldDB" id="A0A2K3JTD1"/>
<accession>A0A2K3JTD1</accession>
<gene>
    <name evidence="2" type="ORF">L195_g058621</name>
</gene>
<proteinExistence type="predicted"/>
<sequence>MESSTSKFVRFPLLVDDTDTNNYTACTIPWRLPSDDPSIPTPTELSWSNQLFSG</sequence>
<evidence type="ECO:0000313" key="2">
    <source>
        <dbReference type="EMBL" id="PNX57290.1"/>
    </source>
</evidence>
<feature type="non-terminal residue" evidence="2">
    <location>
        <position position="54"/>
    </location>
</feature>
<organism evidence="2 3">
    <name type="scientific">Trifolium pratense</name>
    <name type="common">Red clover</name>
    <dbReference type="NCBI Taxonomy" id="57577"/>
    <lineage>
        <taxon>Eukaryota</taxon>
        <taxon>Viridiplantae</taxon>
        <taxon>Streptophyta</taxon>
        <taxon>Embryophyta</taxon>
        <taxon>Tracheophyta</taxon>
        <taxon>Spermatophyta</taxon>
        <taxon>Magnoliopsida</taxon>
        <taxon>eudicotyledons</taxon>
        <taxon>Gunneridae</taxon>
        <taxon>Pentapetalae</taxon>
        <taxon>rosids</taxon>
        <taxon>fabids</taxon>
        <taxon>Fabales</taxon>
        <taxon>Fabaceae</taxon>
        <taxon>Papilionoideae</taxon>
        <taxon>50 kb inversion clade</taxon>
        <taxon>NPAAA clade</taxon>
        <taxon>Hologalegina</taxon>
        <taxon>IRL clade</taxon>
        <taxon>Trifolieae</taxon>
        <taxon>Trifolium</taxon>
    </lineage>
</organism>
<dbReference type="EMBL" id="ASHM01122961">
    <property type="protein sequence ID" value="PNX57290.1"/>
    <property type="molecule type" value="Genomic_DNA"/>
</dbReference>
<dbReference type="ExpressionAtlas" id="A0A2K3JTD1">
    <property type="expression patterns" value="baseline"/>
</dbReference>
<feature type="region of interest" description="Disordered" evidence="1">
    <location>
        <begin position="34"/>
        <end position="54"/>
    </location>
</feature>
<comment type="caution">
    <text evidence="2">The sequence shown here is derived from an EMBL/GenBank/DDBJ whole genome shotgun (WGS) entry which is preliminary data.</text>
</comment>
<evidence type="ECO:0000313" key="3">
    <source>
        <dbReference type="Proteomes" id="UP000236291"/>
    </source>
</evidence>
<dbReference type="Proteomes" id="UP000236291">
    <property type="component" value="Unassembled WGS sequence"/>
</dbReference>
<feature type="compositionally biased region" description="Polar residues" evidence="1">
    <location>
        <begin position="41"/>
        <end position="54"/>
    </location>
</feature>
<name>A0A2K3JTD1_TRIPR</name>
<reference evidence="2 3" key="2">
    <citation type="journal article" date="2017" name="Front. Plant Sci.">
        <title>Gene Classification and Mining of Molecular Markers Useful in Red Clover (Trifolium pratense) Breeding.</title>
        <authorList>
            <person name="Istvanek J."/>
            <person name="Dluhosova J."/>
            <person name="Dluhos P."/>
            <person name="Patkova L."/>
            <person name="Nedelnik J."/>
            <person name="Repkova J."/>
        </authorList>
    </citation>
    <scope>NUCLEOTIDE SEQUENCE [LARGE SCALE GENOMIC DNA]</scope>
    <source>
        <strain evidence="3">cv. Tatra</strain>
        <tissue evidence="2">Young leaves</tissue>
    </source>
</reference>
<protein>
    <submittedName>
        <fullName evidence="2">Uncharacterized protein</fullName>
    </submittedName>
</protein>
<reference evidence="2 3" key="1">
    <citation type="journal article" date="2014" name="Am. J. Bot.">
        <title>Genome assembly and annotation for red clover (Trifolium pratense; Fabaceae).</title>
        <authorList>
            <person name="Istvanek J."/>
            <person name="Jaros M."/>
            <person name="Krenek A."/>
            <person name="Repkova J."/>
        </authorList>
    </citation>
    <scope>NUCLEOTIDE SEQUENCE [LARGE SCALE GENOMIC DNA]</scope>
    <source>
        <strain evidence="3">cv. Tatra</strain>
        <tissue evidence="2">Young leaves</tissue>
    </source>
</reference>
<evidence type="ECO:0000256" key="1">
    <source>
        <dbReference type="SAM" id="MobiDB-lite"/>
    </source>
</evidence>